<dbReference type="PROSITE" id="PS51257">
    <property type="entry name" value="PROKAR_LIPOPROTEIN"/>
    <property type="match status" value="1"/>
</dbReference>
<dbReference type="RefSeq" id="WP_129174247.1">
    <property type="nucleotide sequence ID" value="NZ_JACCBI010000001.1"/>
</dbReference>
<dbReference type="PANTHER" id="PTHR30480">
    <property type="entry name" value="BETA-HEXOSAMINIDASE-RELATED"/>
    <property type="match status" value="1"/>
</dbReference>
<evidence type="ECO:0000313" key="8">
    <source>
        <dbReference type="Proteomes" id="UP000292686"/>
    </source>
</evidence>
<dbReference type="SUPFAM" id="SSF51445">
    <property type="entry name" value="(Trans)glycosidases"/>
    <property type="match status" value="1"/>
</dbReference>
<evidence type="ECO:0000313" key="9">
    <source>
        <dbReference type="Proteomes" id="UP000581087"/>
    </source>
</evidence>
<keyword evidence="3 6" id="KW-0326">Glycosidase</keyword>
<keyword evidence="4" id="KW-0732">Signal</keyword>
<gene>
    <name evidence="6" type="ORF">BJ972_000694</name>
    <name evidence="7" type="ORF">ESP50_08920</name>
</gene>
<reference evidence="6 9" key="2">
    <citation type="submission" date="2020-07" db="EMBL/GenBank/DDBJ databases">
        <title>Sequencing the genomes of 1000 actinobacteria strains.</title>
        <authorList>
            <person name="Klenk H.-P."/>
        </authorList>
    </citation>
    <scope>NUCLEOTIDE SEQUENCE [LARGE SCALE GENOMIC DNA]</scope>
    <source>
        <strain evidence="6 9">DSM 23870</strain>
    </source>
</reference>
<dbReference type="EC" id="3.2.1.52" evidence="6"/>
<dbReference type="AlphaFoldDB" id="A0A4Q2M3F4"/>
<evidence type="ECO:0000256" key="4">
    <source>
        <dbReference type="SAM" id="SignalP"/>
    </source>
</evidence>
<keyword evidence="2 7" id="KW-0378">Hydrolase</keyword>
<dbReference type="InterPro" id="IPR017853">
    <property type="entry name" value="GH"/>
</dbReference>
<dbReference type="InterPro" id="IPR036962">
    <property type="entry name" value="Glyco_hydro_3_N_sf"/>
</dbReference>
<dbReference type="InterPro" id="IPR050226">
    <property type="entry name" value="NagZ_Beta-hexosaminidase"/>
</dbReference>
<organism evidence="7 8">
    <name type="scientific">Agromyces atrinae</name>
    <dbReference type="NCBI Taxonomy" id="592376"/>
    <lineage>
        <taxon>Bacteria</taxon>
        <taxon>Bacillati</taxon>
        <taxon>Actinomycetota</taxon>
        <taxon>Actinomycetes</taxon>
        <taxon>Micrococcales</taxon>
        <taxon>Microbacteriaceae</taxon>
        <taxon>Agromyces</taxon>
    </lineage>
</organism>
<dbReference type="Pfam" id="PF00933">
    <property type="entry name" value="Glyco_hydro_3"/>
    <property type="match status" value="1"/>
</dbReference>
<dbReference type="EMBL" id="SDPM01000004">
    <property type="protein sequence ID" value="RXZ86514.1"/>
    <property type="molecule type" value="Genomic_DNA"/>
</dbReference>
<feature type="chain" id="PRO_5038238989" evidence="4">
    <location>
        <begin position="20"/>
        <end position="387"/>
    </location>
</feature>
<comment type="similarity">
    <text evidence="1">Belongs to the glycosyl hydrolase 3 family.</text>
</comment>
<accession>A0A4Q2M3F4</accession>
<comment type="caution">
    <text evidence="7">The sequence shown here is derived from an EMBL/GenBank/DDBJ whole genome shotgun (WGS) entry which is preliminary data.</text>
</comment>
<dbReference type="EMBL" id="JACCBI010000001">
    <property type="protein sequence ID" value="NYD66175.1"/>
    <property type="molecule type" value="Genomic_DNA"/>
</dbReference>
<evidence type="ECO:0000256" key="3">
    <source>
        <dbReference type="ARBA" id="ARBA00023295"/>
    </source>
</evidence>
<dbReference type="Proteomes" id="UP000581087">
    <property type="component" value="Unassembled WGS sequence"/>
</dbReference>
<dbReference type="GO" id="GO:0004563">
    <property type="term" value="F:beta-N-acetylhexosaminidase activity"/>
    <property type="evidence" value="ECO:0007669"/>
    <property type="project" value="UniProtKB-EC"/>
</dbReference>
<evidence type="ECO:0000313" key="6">
    <source>
        <dbReference type="EMBL" id="NYD66175.1"/>
    </source>
</evidence>
<dbReference type="GO" id="GO:0005975">
    <property type="term" value="P:carbohydrate metabolic process"/>
    <property type="evidence" value="ECO:0007669"/>
    <property type="project" value="InterPro"/>
</dbReference>
<dbReference type="Gene3D" id="3.20.20.300">
    <property type="entry name" value="Glycoside hydrolase, family 3, N-terminal domain"/>
    <property type="match status" value="1"/>
</dbReference>
<sequence>MVRRAGAMAVLAASLVVLCGCSPSSTRPTPTSEATPDAVPTATAIDPVRLAVDERLEAMTLEQKIRSMLMLHYPGTDPAPVREFADHVQPGGLILMGDNIGSSEEEVRAFTSALSSDEIFPLLLGIDEEGGDVTRLPWDELPAGSTLADSAPELTTEAFTARSELLESAGLSVNFGIVADVTADPSSFIYYRVLGHDPASAADRVTRAVQAESGHVYSTLKHFPGHGGAPGDSHSSIPVAGASLDEWRATDAVPFAAGIAAGAPLVMTAHVAYPAVDSAPASLSAAWHNILRDELEFTGVTITDDMLMLQRNGLAEFADPVENAIRAIAAGNDMLVYVLPADPGDVDIDLDALVSSVAAAIDSGRISEDAIDASVDRLLCLRFALGG</sequence>
<evidence type="ECO:0000313" key="7">
    <source>
        <dbReference type="EMBL" id="RXZ86514.1"/>
    </source>
</evidence>
<keyword evidence="8" id="KW-1185">Reference proteome</keyword>
<evidence type="ECO:0000256" key="2">
    <source>
        <dbReference type="ARBA" id="ARBA00022801"/>
    </source>
</evidence>
<dbReference type="Proteomes" id="UP000292686">
    <property type="component" value="Unassembled WGS sequence"/>
</dbReference>
<dbReference type="GO" id="GO:0009254">
    <property type="term" value="P:peptidoglycan turnover"/>
    <property type="evidence" value="ECO:0007669"/>
    <property type="project" value="TreeGrafter"/>
</dbReference>
<evidence type="ECO:0000256" key="1">
    <source>
        <dbReference type="ARBA" id="ARBA00005336"/>
    </source>
</evidence>
<reference evidence="7 8" key="1">
    <citation type="submission" date="2019-01" db="EMBL/GenBank/DDBJ databases">
        <title>Agromyces.</title>
        <authorList>
            <person name="Li J."/>
        </authorList>
    </citation>
    <scope>NUCLEOTIDE SEQUENCE [LARGE SCALE GENOMIC DNA]</scope>
    <source>
        <strain evidence="7 8">DSM 23870</strain>
    </source>
</reference>
<name>A0A4Q2M3F4_9MICO</name>
<feature type="signal peptide" evidence="4">
    <location>
        <begin position="1"/>
        <end position="19"/>
    </location>
</feature>
<feature type="domain" description="Glycoside hydrolase family 3 N-terminal" evidence="5">
    <location>
        <begin position="60"/>
        <end position="379"/>
    </location>
</feature>
<evidence type="ECO:0000259" key="5">
    <source>
        <dbReference type="Pfam" id="PF00933"/>
    </source>
</evidence>
<dbReference type="PANTHER" id="PTHR30480:SF14">
    <property type="entry name" value="HYDROLASE, PUTATIVE (AFU_ORTHOLOGUE AFUA_4G13770)-RELATED"/>
    <property type="match status" value="1"/>
</dbReference>
<proteinExistence type="inferred from homology"/>
<dbReference type="InterPro" id="IPR001764">
    <property type="entry name" value="Glyco_hydro_3_N"/>
</dbReference>
<protein>
    <submittedName>
        <fullName evidence="6">Beta-N-acetylhexosaminidase</fullName>
        <ecNumber evidence="6">3.2.1.52</ecNumber>
    </submittedName>
    <submittedName>
        <fullName evidence="7">Glycoside hydrolase family 3 protein</fullName>
    </submittedName>
</protein>
<dbReference type="OrthoDB" id="9805821at2"/>